<dbReference type="Proteomes" id="UP000315908">
    <property type="component" value="Unassembled WGS sequence"/>
</dbReference>
<dbReference type="InterPro" id="IPR033985">
    <property type="entry name" value="SusD-like_N"/>
</dbReference>
<name>A0A562M9I2_9SPHI</name>
<dbReference type="SMART" id="SM00028">
    <property type="entry name" value="TPR"/>
    <property type="match status" value="1"/>
</dbReference>
<reference evidence="9 10" key="1">
    <citation type="journal article" date="2015" name="Stand. Genomic Sci.">
        <title>Genomic Encyclopedia of Bacterial and Archaeal Type Strains, Phase III: the genomes of soil and plant-associated and newly described type strains.</title>
        <authorList>
            <person name="Whitman W.B."/>
            <person name="Woyke T."/>
            <person name="Klenk H.P."/>
            <person name="Zhou Y."/>
            <person name="Lilburn T.G."/>
            <person name="Beck B.J."/>
            <person name="De Vos P."/>
            <person name="Vandamme P."/>
            <person name="Eisen J.A."/>
            <person name="Garrity G."/>
            <person name="Hugenholtz P."/>
            <person name="Kyrpides N.C."/>
        </authorList>
    </citation>
    <scope>NUCLEOTIDE SEQUENCE [LARGE SCALE GENOMIC DNA]</scope>
    <source>
        <strain evidence="9 10">CGMCC 1.6855</strain>
    </source>
</reference>
<feature type="domain" description="RagB/SusD" evidence="7">
    <location>
        <begin position="338"/>
        <end position="410"/>
    </location>
</feature>
<dbReference type="InterPro" id="IPR019734">
    <property type="entry name" value="TPR_rpt"/>
</dbReference>
<evidence type="ECO:0000259" key="8">
    <source>
        <dbReference type="Pfam" id="PF14322"/>
    </source>
</evidence>
<dbReference type="GO" id="GO:0009279">
    <property type="term" value="C:cell outer membrane"/>
    <property type="evidence" value="ECO:0007669"/>
    <property type="project" value="UniProtKB-SubCell"/>
</dbReference>
<evidence type="ECO:0000256" key="3">
    <source>
        <dbReference type="ARBA" id="ARBA00022729"/>
    </source>
</evidence>
<dbReference type="InterPro" id="IPR012944">
    <property type="entry name" value="SusD_RagB_dom"/>
</dbReference>
<dbReference type="Pfam" id="PF07980">
    <property type="entry name" value="SusD_RagB"/>
    <property type="match status" value="1"/>
</dbReference>
<dbReference type="RefSeq" id="WP_145329888.1">
    <property type="nucleotide sequence ID" value="NZ_JBPFRZ010000014.1"/>
</dbReference>
<keyword evidence="5" id="KW-0998">Cell outer membrane</keyword>
<evidence type="ECO:0000256" key="4">
    <source>
        <dbReference type="ARBA" id="ARBA00023136"/>
    </source>
</evidence>
<dbReference type="PROSITE" id="PS50005">
    <property type="entry name" value="TPR"/>
    <property type="match status" value="1"/>
</dbReference>
<organism evidence="9 10">
    <name type="scientific">Sphingobacterium siyangense</name>
    <dbReference type="NCBI Taxonomy" id="459529"/>
    <lineage>
        <taxon>Bacteria</taxon>
        <taxon>Pseudomonadati</taxon>
        <taxon>Bacteroidota</taxon>
        <taxon>Sphingobacteriia</taxon>
        <taxon>Sphingobacteriales</taxon>
        <taxon>Sphingobacteriaceae</taxon>
        <taxon>Sphingobacterium</taxon>
    </lineage>
</organism>
<dbReference type="Pfam" id="PF14322">
    <property type="entry name" value="SusD-like_3"/>
    <property type="match status" value="1"/>
</dbReference>
<keyword evidence="3" id="KW-0732">Signal</keyword>
<feature type="repeat" description="TPR" evidence="6">
    <location>
        <begin position="216"/>
        <end position="249"/>
    </location>
</feature>
<evidence type="ECO:0000256" key="6">
    <source>
        <dbReference type="PROSITE-ProRule" id="PRU00339"/>
    </source>
</evidence>
<accession>A0A562M9I2</accession>
<evidence type="ECO:0000259" key="7">
    <source>
        <dbReference type="Pfam" id="PF07980"/>
    </source>
</evidence>
<evidence type="ECO:0000313" key="10">
    <source>
        <dbReference type="Proteomes" id="UP000315908"/>
    </source>
</evidence>
<evidence type="ECO:0000256" key="1">
    <source>
        <dbReference type="ARBA" id="ARBA00004442"/>
    </source>
</evidence>
<dbReference type="EMBL" id="VLKR01000029">
    <property type="protein sequence ID" value="TWI16478.1"/>
    <property type="molecule type" value="Genomic_DNA"/>
</dbReference>
<keyword evidence="6" id="KW-0802">TPR repeat</keyword>
<feature type="domain" description="SusD-like N-terminal" evidence="8">
    <location>
        <begin position="23"/>
        <end position="227"/>
    </location>
</feature>
<proteinExistence type="inferred from homology"/>
<dbReference type="Gene3D" id="1.25.40.390">
    <property type="match status" value="1"/>
</dbReference>
<comment type="caution">
    <text evidence="9">The sequence shown here is derived from an EMBL/GenBank/DDBJ whole genome shotgun (WGS) entry which is preliminary data.</text>
</comment>
<comment type="subcellular location">
    <subcellularLocation>
        <location evidence="1">Cell outer membrane</location>
    </subcellularLocation>
</comment>
<gene>
    <name evidence="9" type="ORF">IQ31_04322</name>
</gene>
<protein>
    <submittedName>
        <fullName evidence="9">SusD-like starch-binding protein associating with outer membrane</fullName>
    </submittedName>
</protein>
<keyword evidence="4" id="KW-0472">Membrane</keyword>
<comment type="similarity">
    <text evidence="2">Belongs to the SusD family.</text>
</comment>
<dbReference type="AlphaFoldDB" id="A0A562M9I2"/>
<evidence type="ECO:0000256" key="2">
    <source>
        <dbReference type="ARBA" id="ARBA00006275"/>
    </source>
</evidence>
<dbReference type="OrthoDB" id="653598at2"/>
<evidence type="ECO:0000313" key="9">
    <source>
        <dbReference type="EMBL" id="TWI16478.1"/>
    </source>
</evidence>
<sequence>MKKIWNKVLFLPLFVFCLGSCNKFLEEKSDKSLGIPVTVADYRALLNDWATVNSNYLSMGESSSCDFSLTDADYNGLYYDSDKRLYSWQPDYVTRAVSGGGHEWYYCYKGIYVSNSILKGLDDNGLSSGEANEVRGQALVFRAARYLDGVQVWAPAYDAKTADKDLGMVLRLDPDMNLPSKRATVQQTYDLILSDLQAALPLLPIAESSPALPTKAAAYGLLARAYLIMGEYEKALANGQQALKLHRDLIDFNDLSAAASFPIPATNQTSAEVVFFTRMYASNIVNLNIARIEKDLYLLYAADDLRKNIYFRLDDKGDVFFKGTHMGHQGLITGITSSELLLIVAECQARLGEPEKAAETLNQLMIKRWDKNTFKPFVFTDANIALGTILNERRKELVFRGLRWSDIKRLNRDGAGITLSRKISGQDFVLLPNDKRYAIALPEDVLEMTGMEQNPR</sequence>
<dbReference type="SUPFAM" id="SSF48452">
    <property type="entry name" value="TPR-like"/>
    <property type="match status" value="1"/>
</dbReference>
<dbReference type="InterPro" id="IPR011990">
    <property type="entry name" value="TPR-like_helical_dom_sf"/>
</dbReference>
<evidence type="ECO:0000256" key="5">
    <source>
        <dbReference type="ARBA" id="ARBA00023237"/>
    </source>
</evidence>